<keyword evidence="5" id="KW-0862">Zinc</keyword>
<dbReference type="SUPFAM" id="SSF53187">
    <property type="entry name" value="Zn-dependent exopeptidases"/>
    <property type="match status" value="1"/>
</dbReference>
<keyword evidence="1" id="KW-0963">Cytoplasm</keyword>
<dbReference type="GO" id="GO:0016811">
    <property type="term" value="F:hydrolase activity, acting on carbon-nitrogen (but not peptide) bonds, in linear amides"/>
    <property type="evidence" value="ECO:0007669"/>
    <property type="project" value="InterPro"/>
</dbReference>
<evidence type="ECO:0000256" key="6">
    <source>
        <dbReference type="ARBA" id="ARBA00023154"/>
    </source>
</evidence>
<dbReference type="Proteomes" id="UP000598174">
    <property type="component" value="Unassembled WGS sequence"/>
</dbReference>
<evidence type="ECO:0000313" key="9">
    <source>
        <dbReference type="Proteomes" id="UP000598174"/>
    </source>
</evidence>
<organism evidence="8 9">
    <name type="scientific">Paractinoplanes ferrugineus</name>
    <dbReference type="NCBI Taxonomy" id="113564"/>
    <lineage>
        <taxon>Bacteria</taxon>
        <taxon>Bacillati</taxon>
        <taxon>Actinomycetota</taxon>
        <taxon>Actinomycetes</taxon>
        <taxon>Micromonosporales</taxon>
        <taxon>Micromonosporaceae</taxon>
        <taxon>Paractinoplanes</taxon>
    </lineage>
</organism>
<dbReference type="RefSeq" id="WP_203819788.1">
    <property type="nucleotide sequence ID" value="NZ_BAAABP010000052.1"/>
</dbReference>
<keyword evidence="2" id="KW-0028">Amino-acid biosynthesis</keyword>
<keyword evidence="3" id="KW-0479">Metal-binding</keyword>
<reference evidence="8" key="1">
    <citation type="submission" date="2021-01" db="EMBL/GenBank/DDBJ databases">
        <title>Whole genome shotgun sequence of Actinoplanes ferrugineus NBRC 15555.</title>
        <authorList>
            <person name="Komaki H."/>
            <person name="Tamura T."/>
        </authorList>
    </citation>
    <scope>NUCLEOTIDE SEQUENCE</scope>
    <source>
        <strain evidence="8">NBRC 15555</strain>
    </source>
</reference>
<evidence type="ECO:0000256" key="4">
    <source>
        <dbReference type="ARBA" id="ARBA00022801"/>
    </source>
</evidence>
<dbReference type="NCBIfam" id="TIGR01902">
    <property type="entry name" value="dapE-lys-deAc"/>
    <property type="match status" value="1"/>
</dbReference>
<evidence type="ECO:0000256" key="3">
    <source>
        <dbReference type="ARBA" id="ARBA00022723"/>
    </source>
</evidence>
<dbReference type="PROSITE" id="PS00758">
    <property type="entry name" value="ARGE_DAPE_CPG2_1"/>
    <property type="match status" value="1"/>
</dbReference>
<evidence type="ECO:0000256" key="1">
    <source>
        <dbReference type="ARBA" id="ARBA00022490"/>
    </source>
</evidence>
<accession>A0A919MB72</accession>
<dbReference type="InterPro" id="IPR050072">
    <property type="entry name" value="Peptidase_M20A"/>
</dbReference>
<gene>
    <name evidence="8" type="ORF">Afe05nite_51910</name>
</gene>
<evidence type="ECO:0000256" key="7">
    <source>
        <dbReference type="ARBA" id="ARBA00023285"/>
    </source>
</evidence>
<dbReference type="EMBL" id="BOMM01000047">
    <property type="protein sequence ID" value="GIE13351.1"/>
    <property type="molecule type" value="Genomic_DNA"/>
</dbReference>
<evidence type="ECO:0000256" key="5">
    <source>
        <dbReference type="ARBA" id="ARBA00022833"/>
    </source>
</evidence>
<name>A0A919MB72_9ACTN</name>
<sequence>MNSHDAVDLLHRMIEIPSPSGREQDLADFLAGTMARLGMSSRIDEAGNAIGEIGTGQGPTIALIGHMDTVDDPITARRTESRLYGRGAVDAKGPLAAMIAAAVNAGPDFPGTLVVAGVVEEETPGSMGAMHVRRSWEPPDALVVGEPSGWNGIVLGYKGKLDIAYRVHRPATHPSNPVEKAVEAAAAFWTAAVAAAGPETSHAAFNVPGVTLCELVGDTVDARLELSYRTPPGFDSDALVRRLREVAGDGIIEVLNTVGAVRTVRNDPVVRALTAGIRRAGGTPQPKLKTATSDMNTLAEVWSIPMATYGPGDSSLDHSENEHIVIEEFLNAVEVYRVALGELSALPAAVEPAVA</sequence>
<dbReference type="Gene3D" id="3.40.630.10">
    <property type="entry name" value="Zn peptidases"/>
    <property type="match status" value="2"/>
</dbReference>
<dbReference type="InterPro" id="IPR010175">
    <property type="entry name" value="LysK"/>
</dbReference>
<proteinExistence type="inferred from homology"/>
<dbReference type="GO" id="GO:0009085">
    <property type="term" value="P:lysine biosynthetic process"/>
    <property type="evidence" value="ECO:0007669"/>
    <property type="project" value="UniProtKB-KW"/>
</dbReference>
<evidence type="ECO:0000313" key="8">
    <source>
        <dbReference type="EMBL" id="GIE13351.1"/>
    </source>
</evidence>
<keyword evidence="9" id="KW-1185">Reference proteome</keyword>
<evidence type="ECO:0000256" key="2">
    <source>
        <dbReference type="ARBA" id="ARBA00022605"/>
    </source>
</evidence>
<dbReference type="PANTHER" id="PTHR43808">
    <property type="entry name" value="ACETYLORNITHINE DEACETYLASE"/>
    <property type="match status" value="1"/>
</dbReference>
<dbReference type="InterPro" id="IPR002933">
    <property type="entry name" value="Peptidase_M20"/>
</dbReference>
<dbReference type="GO" id="GO:0050897">
    <property type="term" value="F:cobalt ion binding"/>
    <property type="evidence" value="ECO:0007669"/>
    <property type="project" value="InterPro"/>
</dbReference>
<keyword evidence="7" id="KW-0170">Cobalt</keyword>
<dbReference type="Pfam" id="PF01546">
    <property type="entry name" value="Peptidase_M20"/>
    <property type="match status" value="1"/>
</dbReference>
<comment type="caution">
    <text evidence="8">The sequence shown here is derived from an EMBL/GenBank/DDBJ whole genome shotgun (WGS) entry which is preliminary data.</text>
</comment>
<dbReference type="PANTHER" id="PTHR43808:SF28">
    <property type="entry name" value="[LYSW]-LYSINE_[LYSW]-ORNITHINE HYDROLASE"/>
    <property type="match status" value="1"/>
</dbReference>
<dbReference type="GO" id="GO:0008270">
    <property type="term" value="F:zinc ion binding"/>
    <property type="evidence" value="ECO:0007669"/>
    <property type="project" value="InterPro"/>
</dbReference>
<protein>
    <submittedName>
        <fullName evidence="8">Acetyl-lysine deacetylase</fullName>
    </submittedName>
</protein>
<dbReference type="InterPro" id="IPR001261">
    <property type="entry name" value="ArgE/DapE_CS"/>
</dbReference>
<dbReference type="AlphaFoldDB" id="A0A919MB72"/>
<dbReference type="HAMAP" id="MF_01120">
    <property type="entry name" value="LysK"/>
    <property type="match status" value="1"/>
</dbReference>
<keyword evidence="6" id="KW-0457">Lysine biosynthesis</keyword>
<keyword evidence="4" id="KW-0378">Hydrolase</keyword>